<dbReference type="PANTHER" id="PTHR20855:SF39">
    <property type="entry name" value="MEMBRANE PROGESTIN RECEPTOR DELTA"/>
    <property type="match status" value="1"/>
</dbReference>
<reference evidence="9" key="3">
    <citation type="submission" date="2025-09" db="UniProtKB">
        <authorList>
            <consortium name="Ensembl"/>
        </authorList>
    </citation>
    <scope>IDENTIFICATION</scope>
</reference>
<dbReference type="GO" id="GO:0016020">
    <property type="term" value="C:membrane"/>
    <property type="evidence" value="ECO:0007669"/>
    <property type="project" value="UniProtKB-SubCell"/>
</dbReference>
<feature type="binding site" evidence="6">
    <location>
        <position position="298"/>
    </location>
    <ligand>
        <name>Zn(2+)</name>
        <dbReference type="ChEBI" id="CHEBI:29105"/>
    </ligand>
</feature>
<dbReference type="PANTHER" id="PTHR20855">
    <property type="entry name" value="ADIPOR/PROGESTIN RECEPTOR-RELATED"/>
    <property type="match status" value="1"/>
</dbReference>
<accession>A0AAQ4QQK5</accession>
<feature type="transmembrane region" description="Helical" evidence="8">
    <location>
        <begin position="493"/>
        <end position="516"/>
    </location>
</feature>
<comment type="subcellular location">
    <subcellularLocation>
        <location evidence="1">Membrane</location>
        <topology evidence="1">Multi-pass membrane protein</topology>
    </subcellularLocation>
</comment>
<dbReference type="Proteomes" id="UP000007635">
    <property type="component" value="Chromosome XX"/>
</dbReference>
<proteinExistence type="inferred from homology"/>
<evidence type="ECO:0000313" key="10">
    <source>
        <dbReference type="Proteomes" id="UP000007635"/>
    </source>
</evidence>
<protein>
    <submittedName>
        <fullName evidence="9">Progestin and adipoQ receptor family member VI</fullName>
    </submittedName>
</protein>
<evidence type="ECO:0000256" key="1">
    <source>
        <dbReference type="ARBA" id="ARBA00004141"/>
    </source>
</evidence>
<dbReference type="GO" id="GO:0046872">
    <property type="term" value="F:metal ion binding"/>
    <property type="evidence" value="ECO:0007669"/>
    <property type="project" value="UniProtKB-KW"/>
</dbReference>
<reference evidence="9 10" key="1">
    <citation type="journal article" date="2021" name="G3 (Bethesda)">
        <title>Improved contiguity of the threespine stickleback genome using long-read sequencing.</title>
        <authorList>
            <person name="Nath S."/>
            <person name="Shaw D.E."/>
            <person name="White M.A."/>
        </authorList>
    </citation>
    <scope>NUCLEOTIDE SEQUENCE [LARGE SCALE GENOMIC DNA]</scope>
    <source>
        <strain evidence="9 10">Lake Benthic</strain>
    </source>
</reference>
<keyword evidence="3 8" id="KW-0812">Transmembrane</keyword>
<name>A0AAQ4QQK5_GASAC</name>
<dbReference type="Ensembl" id="ENSGACT00000032066.1">
    <property type="protein sequence ID" value="ENSGACP00000053569.1"/>
    <property type="gene ID" value="ENSGACG00000013148.2"/>
</dbReference>
<reference evidence="9" key="2">
    <citation type="submission" date="2025-08" db="UniProtKB">
        <authorList>
            <consortium name="Ensembl"/>
        </authorList>
    </citation>
    <scope>IDENTIFICATION</scope>
</reference>
<dbReference type="AlphaFoldDB" id="A0AAQ4QQK5"/>
<dbReference type="Pfam" id="PF03006">
    <property type="entry name" value="HlyIII"/>
    <property type="match status" value="1"/>
</dbReference>
<keyword evidence="5 8" id="KW-0472">Membrane</keyword>
<organism evidence="9 10">
    <name type="scientific">Gasterosteus aculeatus aculeatus</name>
    <name type="common">three-spined stickleback</name>
    <dbReference type="NCBI Taxonomy" id="481459"/>
    <lineage>
        <taxon>Eukaryota</taxon>
        <taxon>Metazoa</taxon>
        <taxon>Chordata</taxon>
        <taxon>Craniata</taxon>
        <taxon>Vertebrata</taxon>
        <taxon>Euteleostomi</taxon>
        <taxon>Actinopterygii</taxon>
        <taxon>Neopterygii</taxon>
        <taxon>Teleostei</taxon>
        <taxon>Neoteleostei</taxon>
        <taxon>Acanthomorphata</taxon>
        <taxon>Eupercaria</taxon>
        <taxon>Perciformes</taxon>
        <taxon>Cottioidei</taxon>
        <taxon>Gasterosteales</taxon>
        <taxon>Gasterosteidae</taxon>
        <taxon>Gasterosteus</taxon>
    </lineage>
</organism>
<keyword evidence="6" id="KW-0479">Metal-binding</keyword>
<evidence type="ECO:0000256" key="3">
    <source>
        <dbReference type="ARBA" id="ARBA00022692"/>
    </source>
</evidence>
<feature type="transmembrane region" description="Helical" evidence="8">
    <location>
        <begin position="413"/>
        <end position="433"/>
    </location>
</feature>
<feature type="transmembrane region" description="Helical" evidence="8">
    <location>
        <begin position="313"/>
        <end position="335"/>
    </location>
</feature>
<evidence type="ECO:0000256" key="7">
    <source>
        <dbReference type="SAM" id="MobiDB-lite"/>
    </source>
</evidence>
<feature type="transmembrane region" description="Helical" evidence="8">
    <location>
        <begin position="380"/>
        <end position="401"/>
    </location>
</feature>
<feature type="transmembrane region" description="Helical" evidence="8">
    <location>
        <begin position="347"/>
        <end position="368"/>
    </location>
</feature>
<evidence type="ECO:0000313" key="9">
    <source>
        <dbReference type="Ensembl" id="ENSGACP00000053569.1"/>
    </source>
</evidence>
<keyword evidence="4 8" id="KW-1133">Transmembrane helix</keyword>
<feature type="binding site" evidence="6">
    <location>
        <position position="455"/>
    </location>
    <ligand>
        <name>Zn(2+)</name>
        <dbReference type="ChEBI" id="CHEBI:29105"/>
    </ligand>
</feature>
<feature type="transmembrane region" description="Helical" evidence="8">
    <location>
        <begin position="276"/>
        <end position="293"/>
    </location>
</feature>
<keyword evidence="6" id="KW-0862">Zinc</keyword>
<evidence type="ECO:0000256" key="5">
    <source>
        <dbReference type="ARBA" id="ARBA00023136"/>
    </source>
</evidence>
<feature type="region of interest" description="Disordered" evidence="7">
    <location>
        <begin position="49"/>
        <end position="89"/>
    </location>
</feature>
<feature type="binding site" evidence="6">
    <location>
        <position position="451"/>
    </location>
    <ligand>
        <name>Zn(2+)</name>
        <dbReference type="ChEBI" id="CHEBI:29105"/>
    </ligand>
</feature>
<comment type="similarity">
    <text evidence="2">Belongs to the ADIPOR family.</text>
</comment>
<evidence type="ECO:0000256" key="2">
    <source>
        <dbReference type="ARBA" id="ARBA00007018"/>
    </source>
</evidence>
<evidence type="ECO:0000256" key="6">
    <source>
        <dbReference type="PIRSR" id="PIRSR604254-1"/>
    </source>
</evidence>
<dbReference type="InterPro" id="IPR004254">
    <property type="entry name" value="AdipoR/HlyIII-related"/>
</dbReference>
<evidence type="ECO:0000256" key="8">
    <source>
        <dbReference type="SAM" id="Phobius"/>
    </source>
</evidence>
<sequence>MMESLNAHVARVVVAPAGHVSAAALPVGSCGTRSASCWLVRDKEREEGCGARAVTKEREEGEERERGRKEGEGRGRGKRERGKDAQPRLSHALQKRASLLHAGGLTYVEGATFSGLRMPEGRVFPVWRGIGLGAGVRGGWSQGWGRCLQWEPDVPGREAWLPVLDYPIWVVLCQGGRARLREVCQRGRGAIRLPADMLRIKLPPLFDIHQIPKVFREDSIISGYRHPKSSALDCLLSSFQMNNETINIWTHFLPTWYFLWRFCVLCSTMNFLTDSYTWPLLVYMLLICVYPFTSSCAHTFSTMSPESRHICYFFDYGALSLYSLGCAMSYGYYAMPDCLVNSWLHQHFVPIAIGNTLFCTSLSCYSRFLELQFPQRSKALRTGAFVLPFIFDTAPLFYRIVLCSGGGCGSSDALSSHCYHLLFAVLTCFLFTAHLPERLAPGRFDYIGHSHQLFHVSAVVGTHFQMEGVMADMTARRAWLVAHGGTPSFLGTIGMLVASLVLNLAIIGIFSTPLLWKLPPPPPPRRTPKCKEQ</sequence>
<dbReference type="GeneTree" id="ENSGT00940000160567"/>
<feature type="compositionally biased region" description="Basic and acidic residues" evidence="7">
    <location>
        <begin position="49"/>
        <end position="86"/>
    </location>
</feature>
<evidence type="ECO:0000256" key="4">
    <source>
        <dbReference type="ARBA" id="ARBA00022989"/>
    </source>
</evidence>
<dbReference type="GO" id="GO:0038023">
    <property type="term" value="F:signaling receptor activity"/>
    <property type="evidence" value="ECO:0007669"/>
    <property type="project" value="TreeGrafter"/>
</dbReference>
<keyword evidence="10" id="KW-1185">Reference proteome</keyword>